<dbReference type="RefSeq" id="WP_084189321.1">
    <property type="nucleotide sequence ID" value="NZ_FQZG01000009.1"/>
</dbReference>
<dbReference type="InterPro" id="IPR007438">
    <property type="entry name" value="DUF488"/>
</dbReference>
<evidence type="ECO:0000313" key="2">
    <source>
        <dbReference type="Proteomes" id="UP000184512"/>
    </source>
</evidence>
<dbReference type="Pfam" id="PF04343">
    <property type="entry name" value="DUF488"/>
    <property type="match status" value="1"/>
</dbReference>
<keyword evidence="2" id="KW-1185">Reference proteome</keyword>
<dbReference type="PANTHER" id="PTHR39337">
    <property type="entry name" value="BLR5642 PROTEIN"/>
    <property type="match status" value="1"/>
</dbReference>
<dbReference type="Proteomes" id="UP000184512">
    <property type="component" value="Unassembled WGS sequence"/>
</dbReference>
<evidence type="ECO:0000313" key="1">
    <source>
        <dbReference type="EMBL" id="SHI57821.1"/>
    </source>
</evidence>
<sequence>MRPSSVPLTDIPSDTALATVHDVFTVGHSTRDFDELIGMLRQNQVSTLVDVRSYPSSRAYPQWNQDAIINSLPDDLDYVWIRDLGGRRHTPAGVPSVNGGWRVKAFRDYADYMATPGFQAGLHKLLRVAEHGSPAIMCSEAVPWRCHRRLITDALLARRVPVFDIMSETLTRPAKTTPFARVEGQVITYPARSCG</sequence>
<dbReference type="EMBL" id="FQZG01000009">
    <property type="protein sequence ID" value="SHI57821.1"/>
    <property type="molecule type" value="Genomic_DNA"/>
</dbReference>
<dbReference type="PANTHER" id="PTHR39337:SF1">
    <property type="entry name" value="BLR5642 PROTEIN"/>
    <property type="match status" value="1"/>
</dbReference>
<protein>
    <recommendedName>
        <fullName evidence="3">DUF488 domain-containing protein</fullName>
    </recommendedName>
</protein>
<reference evidence="1 2" key="1">
    <citation type="submission" date="2016-11" db="EMBL/GenBank/DDBJ databases">
        <authorList>
            <person name="Jaros S."/>
            <person name="Januszkiewicz K."/>
            <person name="Wedrychowicz H."/>
        </authorList>
    </citation>
    <scope>NUCLEOTIDE SEQUENCE [LARGE SCALE GENOMIC DNA]</scope>
    <source>
        <strain evidence="1 2">DSM 12906</strain>
    </source>
</reference>
<proteinExistence type="predicted"/>
<dbReference type="InterPro" id="IPR014519">
    <property type="entry name" value="UCP024492"/>
</dbReference>
<evidence type="ECO:0008006" key="3">
    <source>
        <dbReference type="Google" id="ProtNLM"/>
    </source>
</evidence>
<dbReference type="AlphaFoldDB" id="A0A1M6CAJ3"/>
<gene>
    <name evidence="1" type="ORF">SAMN02745244_00633</name>
</gene>
<accession>A0A1M6CAJ3</accession>
<dbReference type="PIRSF" id="PIRSF024492">
    <property type="entry name" value="UCP024492"/>
    <property type="match status" value="1"/>
</dbReference>
<organism evidence="1 2">
    <name type="scientific">Tessaracoccus bendigoensis DSM 12906</name>
    <dbReference type="NCBI Taxonomy" id="1123357"/>
    <lineage>
        <taxon>Bacteria</taxon>
        <taxon>Bacillati</taxon>
        <taxon>Actinomycetota</taxon>
        <taxon>Actinomycetes</taxon>
        <taxon>Propionibacteriales</taxon>
        <taxon>Propionibacteriaceae</taxon>
        <taxon>Tessaracoccus</taxon>
    </lineage>
</organism>
<dbReference type="STRING" id="1123357.SAMN02745244_00633"/>
<name>A0A1M6CAJ3_9ACTN</name>